<reference evidence="17" key="2">
    <citation type="submission" date="2022-10" db="EMBL/GenBank/DDBJ databases">
        <authorList>
            <consortium name="ENA_rothamsted_submissions"/>
            <consortium name="culmorum"/>
            <person name="King R."/>
        </authorList>
    </citation>
    <scope>NUCLEOTIDE SEQUENCE</scope>
</reference>
<dbReference type="InterPro" id="IPR011060">
    <property type="entry name" value="RibuloseP-bd_barrel"/>
</dbReference>
<comment type="pathway">
    <text evidence="1">Pyrimidine metabolism; UMP biosynthesis via de novo pathway; UMP from orotate: step 2/2.</text>
</comment>
<dbReference type="Pfam" id="PF00215">
    <property type="entry name" value="OMPdecase"/>
    <property type="match status" value="1"/>
</dbReference>
<name>A0A9N9S7Z2_PHACE</name>
<dbReference type="InterPro" id="IPR018089">
    <property type="entry name" value="OMPdecase_AS"/>
</dbReference>
<dbReference type="SMART" id="SM00934">
    <property type="entry name" value="OMPdecase"/>
    <property type="match status" value="1"/>
</dbReference>
<evidence type="ECO:0000256" key="9">
    <source>
        <dbReference type="ARBA" id="ARBA00022679"/>
    </source>
</evidence>
<evidence type="ECO:0000256" key="5">
    <source>
        <dbReference type="ARBA" id="ARBA00011971"/>
    </source>
</evidence>
<dbReference type="GO" id="GO:0004588">
    <property type="term" value="F:orotate phosphoribosyltransferase activity"/>
    <property type="evidence" value="ECO:0007669"/>
    <property type="project" value="UniProtKB-EC"/>
</dbReference>
<evidence type="ECO:0000256" key="8">
    <source>
        <dbReference type="ARBA" id="ARBA00022676"/>
    </source>
</evidence>
<feature type="binding site" evidence="15">
    <location>
        <position position="448"/>
    </location>
    <ligand>
        <name>substrate</name>
    </ligand>
</feature>
<dbReference type="SUPFAM" id="SSF51366">
    <property type="entry name" value="Ribulose-phoshate binding barrel"/>
    <property type="match status" value="1"/>
</dbReference>
<dbReference type="InterPro" id="IPR004467">
    <property type="entry name" value="Or_phspho_trans_dom"/>
</dbReference>
<evidence type="ECO:0000256" key="15">
    <source>
        <dbReference type="PIRSR" id="PIRSR614732-2"/>
    </source>
</evidence>
<evidence type="ECO:0000256" key="13">
    <source>
        <dbReference type="ARBA" id="ARBA00023268"/>
    </source>
</evidence>
<feature type="binding site" evidence="15">
    <location>
        <position position="449"/>
    </location>
    <ligand>
        <name>substrate</name>
    </ligand>
</feature>
<keyword evidence="18" id="KW-1185">Reference proteome</keyword>
<gene>
    <name evidence="17" type="ORF">PHAECO_LOCUS405</name>
</gene>
<keyword evidence="9" id="KW-0808">Transferase</keyword>
<dbReference type="CDD" id="cd06223">
    <property type="entry name" value="PRTases_typeI"/>
    <property type="match status" value="1"/>
</dbReference>
<dbReference type="CDD" id="cd04725">
    <property type="entry name" value="OMP_decarboxylase_like"/>
    <property type="match status" value="1"/>
</dbReference>
<reference evidence="17" key="1">
    <citation type="submission" date="2022-01" db="EMBL/GenBank/DDBJ databases">
        <authorList>
            <person name="King R."/>
        </authorList>
    </citation>
    <scope>NUCLEOTIDE SEQUENCE</scope>
</reference>
<evidence type="ECO:0000256" key="1">
    <source>
        <dbReference type="ARBA" id="ARBA00004861"/>
    </source>
</evidence>
<feature type="binding site" evidence="15">
    <location>
        <position position="369"/>
    </location>
    <ligand>
        <name>substrate</name>
    </ligand>
</feature>
<dbReference type="FunFam" id="3.20.20.70:FF:000114">
    <property type="entry name" value="Decarboxylase,orotidine phosphate"/>
    <property type="match status" value="1"/>
</dbReference>
<organism evidence="17 18">
    <name type="scientific">Phaedon cochleariae</name>
    <name type="common">Mustard beetle</name>
    <dbReference type="NCBI Taxonomy" id="80249"/>
    <lineage>
        <taxon>Eukaryota</taxon>
        <taxon>Metazoa</taxon>
        <taxon>Ecdysozoa</taxon>
        <taxon>Arthropoda</taxon>
        <taxon>Hexapoda</taxon>
        <taxon>Insecta</taxon>
        <taxon>Pterygota</taxon>
        <taxon>Neoptera</taxon>
        <taxon>Endopterygota</taxon>
        <taxon>Coleoptera</taxon>
        <taxon>Polyphaga</taxon>
        <taxon>Cucujiformia</taxon>
        <taxon>Chrysomeloidea</taxon>
        <taxon>Chrysomelidae</taxon>
        <taxon>Chrysomelinae</taxon>
        <taxon>Chrysomelini</taxon>
        <taxon>Phaedon</taxon>
    </lineage>
</organism>
<protein>
    <recommendedName>
        <fullName evidence="7">Uridine 5'-monophosphate synthase</fullName>
        <ecNumber evidence="5">2.4.2.10</ecNumber>
        <ecNumber evidence="6">4.1.1.23</ecNumber>
    </recommendedName>
</protein>
<feature type="domain" description="Orotidine 5'-phosphate decarboxylase" evidence="16">
    <location>
        <begin position="250"/>
        <end position="464"/>
    </location>
</feature>
<feature type="active site" description="For OMPdecase activity" evidence="14">
    <location>
        <position position="311"/>
    </location>
</feature>
<keyword evidence="11" id="KW-0665">Pyrimidine biosynthesis</keyword>
<dbReference type="EC" id="4.1.1.23" evidence="6"/>
<feature type="active site" description="For OMPdecase activity" evidence="14">
    <location>
        <position position="314"/>
    </location>
</feature>
<dbReference type="GO" id="GO:0044205">
    <property type="term" value="P:'de novo' UMP biosynthetic process"/>
    <property type="evidence" value="ECO:0007669"/>
    <property type="project" value="InterPro"/>
</dbReference>
<dbReference type="InterPro" id="IPR001754">
    <property type="entry name" value="OMPdeCOase_dom"/>
</dbReference>
<feature type="binding site" evidence="15">
    <location>
        <position position="278"/>
    </location>
    <ligand>
        <name>substrate</name>
    </ligand>
</feature>
<keyword evidence="13" id="KW-0511">Multifunctional enzyme</keyword>
<evidence type="ECO:0000256" key="6">
    <source>
        <dbReference type="ARBA" id="ARBA00012321"/>
    </source>
</evidence>
<dbReference type="Pfam" id="PF00156">
    <property type="entry name" value="Pribosyltran"/>
    <property type="match status" value="1"/>
</dbReference>
<dbReference type="PANTHER" id="PTHR19278:SF9">
    <property type="entry name" value="URIDINE 5'-MONOPHOSPHATE SYNTHASE"/>
    <property type="match status" value="1"/>
</dbReference>
<proteinExistence type="inferred from homology"/>
<dbReference type="NCBIfam" id="TIGR01740">
    <property type="entry name" value="pyrF"/>
    <property type="match status" value="1"/>
</dbReference>
<evidence type="ECO:0000256" key="4">
    <source>
        <dbReference type="ARBA" id="ARBA00009769"/>
    </source>
</evidence>
<dbReference type="AlphaFoldDB" id="A0A9N9S7Z2"/>
<feature type="active site" description="For OMPdecase activity" evidence="14">
    <location>
        <position position="309"/>
    </location>
</feature>
<dbReference type="EC" id="2.4.2.10" evidence="5"/>
<dbReference type="Proteomes" id="UP001153737">
    <property type="component" value="Chromosome 1"/>
</dbReference>
<evidence type="ECO:0000256" key="2">
    <source>
        <dbReference type="ARBA" id="ARBA00004889"/>
    </source>
</evidence>
<evidence type="ECO:0000313" key="18">
    <source>
        <dbReference type="Proteomes" id="UP001153737"/>
    </source>
</evidence>
<sequence>MKMDSFNAKLKQFAKDLFAIDAIKFGEYKTKVGVMTPVYCDLRVIVSYPRTMETLADLLVTYLENISRFDLLCGVPYTALPIATAMSLKTSIPMVMRRKEAKDYGTKKLIEGIFKEGQNCLIVEDVVTSGSSILETVKDLNGAGIKCTDAVVLLNREQGGSEFLKNNGIQMHSLLSMTQLMEYLHEAGCVDDAMVEKVKKYLAATQIDQTQLTKTIKQDRLSLSFKSRAKLARNPVAGELFEIMSSKKTTLCVAADLTNSTDLLNLAEEVGPHICILKTHIDILEDFHLNLIKPLIEIAQRHNFILFEDRKFADIGKTVEYQYSSGVYHISLWASLVTAHSLMGKGVLDALKRSGGLYKRGVFLLAEVSSAGNLINDGYVKATLAMAEEYPELIAGVVCQSPLFRAHPGLVQLTPGVSLDAEKDALGQRYASPRNVVLERGADVAVVGRGVTGAKDRGAAAQKYREVLWEAYLGRVEEA</sequence>
<dbReference type="InterPro" id="IPR029057">
    <property type="entry name" value="PRTase-like"/>
</dbReference>
<evidence type="ECO:0000256" key="3">
    <source>
        <dbReference type="ARBA" id="ARBA00006221"/>
    </source>
</evidence>
<dbReference type="FunFam" id="3.40.50.2020:FF:000025">
    <property type="entry name" value="Uridine monophosphate synthetase"/>
    <property type="match status" value="1"/>
</dbReference>
<dbReference type="InterPro" id="IPR000836">
    <property type="entry name" value="PRTase_dom"/>
</dbReference>
<dbReference type="HAMAP" id="MF_01208">
    <property type="entry name" value="PyrE"/>
    <property type="match status" value="1"/>
</dbReference>
<evidence type="ECO:0000256" key="14">
    <source>
        <dbReference type="PIRSR" id="PIRSR614732-1"/>
    </source>
</evidence>
<evidence type="ECO:0000256" key="11">
    <source>
        <dbReference type="ARBA" id="ARBA00022975"/>
    </source>
</evidence>
<evidence type="ECO:0000313" key="17">
    <source>
        <dbReference type="EMBL" id="CAG9812390.1"/>
    </source>
</evidence>
<evidence type="ECO:0000256" key="12">
    <source>
        <dbReference type="ARBA" id="ARBA00023239"/>
    </source>
</evidence>
<comment type="similarity">
    <text evidence="3">In the N-terminal section; belongs to the purine/pyrimidine phosphoribosyltransferase family.</text>
</comment>
<evidence type="ECO:0000259" key="16">
    <source>
        <dbReference type="SMART" id="SM00934"/>
    </source>
</evidence>
<comment type="pathway">
    <text evidence="2">Pyrimidine metabolism; UMP biosynthesis via de novo pathway; UMP from orotate: step 1/2.</text>
</comment>
<dbReference type="PANTHER" id="PTHR19278">
    <property type="entry name" value="OROTATE PHOSPHORIBOSYLTRANSFERASE"/>
    <property type="match status" value="1"/>
</dbReference>
<accession>A0A9N9S7Z2</accession>
<dbReference type="GO" id="GO:0004590">
    <property type="term" value="F:orotidine-5'-phosphate decarboxylase activity"/>
    <property type="evidence" value="ECO:0007669"/>
    <property type="project" value="UniProtKB-EC"/>
</dbReference>
<dbReference type="InterPro" id="IPR023031">
    <property type="entry name" value="OPRT"/>
</dbReference>
<feature type="binding site" evidence="15">
    <location>
        <position position="256"/>
    </location>
    <ligand>
        <name>substrate</name>
    </ligand>
</feature>
<feature type="binding site" evidence="15">
    <location>
        <position position="428"/>
    </location>
    <ligand>
        <name>substrate</name>
    </ligand>
</feature>
<dbReference type="EMBL" id="OU896707">
    <property type="protein sequence ID" value="CAG9812390.1"/>
    <property type="molecule type" value="Genomic_DNA"/>
</dbReference>
<keyword evidence="12" id="KW-0456">Lyase</keyword>
<dbReference type="PROSITE" id="PS00156">
    <property type="entry name" value="OMPDECASE"/>
    <property type="match status" value="1"/>
</dbReference>
<comment type="similarity">
    <text evidence="4">In the C-terminal section; belongs to the OMP decarboxylase family.</text>
</comment>
<dbReference type="NCBIfam" id="TIGR00336">
    <property type="entry name" value="pyrE"/>
    <property type="match status" value="1"/>
</dbReference>
<dbReference type="GO" id="GO:0006207">
    <property type="term" value="P:'de novo' pyrimidine nucleobase biosynthetic process"/>
    <property type="evidence" value="ECO:0007669"/>
    <property type="project" value="InterPro"/>
</dbReference>
<dbReference type="InterPro" id="IPR013785">
    <property type="entry name" value="Aldolase_TIM"/>
</dbReference>
<dbReference type="OrthoDB" id="10263753at2759"/>
<keyword evidence="10" id="KW-0210">Decarboxylase</keyword>
<dbReference type="Gene3D" id="3.20.20.70">
    <property type="entry name" value="Aldolase class I"/>
    <property type="match status" value="1"/>
</dbReference>
<evidence type="ECO:0000256" key="10">
    <source>
        <dbReference type="ARBA" id="ARBA00022793"/>
    </source>
</evidence>
<dbReference type="Gene3D" id="3.40.50.2020">
    <property type="match status" value="1"/>
</dbReference>
<dbReference type="InterPro" id="IPR014732">
    <property type="entry name" value="OMPdecase"/>
</dbReference>
<keyword evidence="8" id="KW-0328">Glycosyltransferase</keyword>
<evidence type="ECO:0000256" key="7">
    <source>
        <dbReference type="ARBA" id="ARBA00015047"/>
    </source>
</evidence>
<dbReference type="SUPFAM" id="SSF53271">
    <property type="entry name" value="PRTase-like"/>
    <property type="match status" value="1"/>
</dbReference>